<dbReference type="Pfam" id="PF01753">
    <property type="entry name" value="zf-MYND"/>
    <property type="match status" value="1"/>
</dbReference>
<feature type="transmembrane region" description="Helical" evidence="13">
    <location>
        <begin position="12"/>
        <end position="30"/>
    </location>
</feature>
<dbReference type="InterPro" id="IPR018200">
    <property type="entry name" value="USP_CS"/>
</dbReference>
<protein>
    <recommendedName>
        <fullName evidence="3">ubiquitinyl hydrolase 1</fullName>
        <ecNumber evidence="3">3.4.19.12</ecNumber>
    </recommendedName>
</protein>
<keyword evidence="5" id="KW-0479">Metal-binding</keyword>
<evidence type="ECO:0000256" key="13">
    <source>
        <dbReference type="SAM" id="Phobius"/>
    </source>
</evidence>
<dbReference type="PROSITE" id="PS00972">
    <property type="entry name" value="USP_1"/>
    <property type="match status" value="1"/>
</dbReference>
<feature type="compositionally biased region" description="Polar residues" evidence="12">
    <location>
        <begin position="203"/>
        <end position="213"/>
    </location>
</feature>
<evidence type="ECO:0000256" key="11">
    <source>
        <dbReference type="PROSITE-ProRule" id="PRU00134"/>
    </source>
</evidence>
<evidence type="ECO:0000256" key="1">
    <source>
        <dbReference type="ARBA" id="ARBA00000707"/>
    </source>
</evidence>
<keyword evidence="17" id="KW-1185">Reference proteome</keyword>
<dbReference type="AlphaFoldDB" id="A0AAV9FNP9"/>
<evidence type="ECO:0000256" key="5">
    <source>
        <dbReference type="ARBA" id="ARBA00022723"/>
    </source>
</evidence>
<evidence type="ECO:0000256" key="10">
    <source>
        <dbReference type="ARBA" id="ARBA00022833"/>
    </source>
</evidence>
<reference evidence="16" key="1">
    <citation type="journal article" date="2023" name="Nat. Commun.">
        <title>Diploid and tetraploid genomes of Acorus and the evolution of monocots.</title>
        <authorList>
            <person name="Ma L."/>
            <person name="Liu K.W."/>
            <person name="Li Z."/>
            <person name="Hsiao Y.Y."/>
            <person name="Qi Y."/>
            <person name="Fu T."/>
            <person name="Tang G.D."/>
            <person name="Zhang D."/>
            <person name="Sun W.H."/>
            <person name="Liu D.K."/>
            <person name="Li Y."/>
            <person name="Chen G.Z."/>
            <person name="Liu X.D."/>
            <person name="Liao X.Y."/>
            <person name="Jiang Y.T."/>
            <person name="Yu X."/>
            <person name="Hao Y."/>
            <person name="Huang J."/>
            <person name="Zhao X.W."/>
            <person name="Ke S."/>
            <person name="Chen Y.Y."/>
            <person name="Wu W.L."/>
            <person name="Hsu J.L."/>
            <person name="Lin Y.F."/>
            <person name="Huang M.D."/>
            <person name="Li C.Y."/>
            <person name="Huang L."/>
            <person name="Wang Z.W."/>
            <person name="Zhao X."/>
            <person name="Zhong W.Y."/>
            <person name="Peng D.H."/>
            <person name="Ahmad S."/>
            <person name="Lan S."/>
            <person name="Zhang J.S."/>
            <person name="Tsai W.C."/>
            <person name="Van de Peer Y."/>
            <person name="Liu Z.J."/>
        </authorList>
    </citation>
    <scope>NUCLEOTIDE SEQUENCE</scope>
    <source>
        <strain evidence="16">CP</strain>
    </source>
</reference>
<feature type="region of interest" description="Disordered" evidence="12">
    <location>
        <begin position="180"/>
        <end position="213"/>
    </location>
</feature>
<dbReference type="GO" id="GO:0005634">
    <property type="term" value="C:nucleus"/>
    <property type="evidence" value="ECO:0007669"/>
    <property type="project" value="TreeGrafter"/>
</dbReference>
<comment type="similarity">
    <text evidence="2">Belongs to the peptidase C19 family.</text>
</comment>
<feature type="domain" description="USP" evidence="14">
    <location>
        <begin position="375"/>
        <end position="681"/>
    </location>
</feature>
<evidence type="ECO:0000259" key="15">
    <source>
        <dbReference type="PROSITE" id="PS50865"/>
    </source>
</evidence>
<keyword evidence="9" id="KW-0788">Thiol protease</keyword>
<keyword evidence="13" id="KW-0472">Membrane</keyword>
<feature type="domain" description="MYND-type" evidence="15">
    <location>
        <begin position="76"/>
        <end position="113"/>
    </location>
</feature>
<dbReference type="PROSITE" id="PS01360">
    <property type="entry name" value="ZF_MYND_1"/>
    <property type="match status" value="1"/>
</dbReference>
<dbReference type="GO" id="GO:0006508">
    <property type="term" value="P:proteolysis"/>
    <property type="evidence" value="ECO:0007669"/>
    <property type="project" value="UniProtKB-KW"/>
</dbReference>
<dbReference type="InterPro" id="IPR038765">
    <property type="entry name" value="Papain-like_cys_pep_sf"/>
</dbReference>
<dbReference type="PROSITE" id="PS50865">
    <property type="entry name" value="ZF_MYND_2"/>
    <property type="match status" value="1"/>
</dbReference>
<evidence type="ECO:0000259" key="14">
    <source>
        <dbReference type="PROSITE" id="PS50235"/>
    </source>
</evidence>
<evidence type="ECO:0000256" key="2">
    <source>
        <dbReference type="ARBA" id="ARBA00009085"/>
    </source>
</evidence>
<dbReference type="CDD" id="cd02661">
    <property type="entry name" value="Peptidase_C19E"/>
    <property type="match status" value="1"/>
</dbReference>
<evidence type="ECO:0000256" key="12">
    <source>
        <dbReference type="SAM" id="MobiDB-lite"/>
    </source>
</evidence>
<keyword evidence="13" id="KW-1133">Transmembrane helix</keyword>
<keyword evidence="4" id="KW-0645">Protease</keyword>
<evidence type="ECO:0000256" key="8">
    <source>
        <dbReference type="ARBA" id="ARBA00022801"/>
    </source>
</evidence>
<dbReference type="Pfam" id="PF00443">
    <property type="entry name" value="UCH"/>
    <property type="match status" value="1"/>
</dbReference>
<dbReference type="GO" id="GO:0004843">
    <property type="term" value="F:cysteine-type deubiquitinase activity"/>
    <property type="evidence" value="ECO:0007669"/>
    <property type="project" value="UniProtKB-EC"/>
</dbReference>
<keyword evidence="13" id="KW-0812">Transmembrane</keyword>
<reference evidence="16" key="2">
    <citation type="submission" date="2023-06" db="EMBL/GenBank/DDBJ databases">
        <authorList>
            <person name="Ma L."/>
            <person name="Liu K.-W."/>
            <person name="Li Z."/>
            <person name="Hsiao Y.-Y."/>
            <person name="Qi Y."/>
            <person name="Fu T."/>
            <person name="Tang G."/>
            <person name="Zhang D."/>
            <person name="Sun W.-H."/>
            <person name="Liu D.-K."/>
            <person name="Li Y."/>
            <person name="Chen G.-Z."/>
            <person name="Liu X.-D."/>
            <person name="Liao X.-Y."/>
            <person name="Jiang Y.-T."/>
            <person name="Yu X."/>
            <person name="Hao Y."/>
            <person name="Huang J."/>
            <person name="Zhao X.-W."/>
            <person name="Ke S."/>
            <person name="Chen Y.-Y."/>
            <person name="Wu W.-L."/>
            <person name="Hsu J.-L."/>
            <person name="Lin Y.-F."/>
            <person name="Huang M.-D."/>
            <person name="Li C.-Y."/>
            <person name="Huang L."/>
            <person name="Wang Z.-W."/>
            <person name="Zhao X."/>
            <person name="Zhong W.-Y."/>
            <person name="Peng D.-H."/>
            <person name="Ahmad S."/>
            <person name="Lan S."/>
            <person name="Zhang J.-S."/>
            <person name="Tsai W.-C."/>
            <person name="Van De Peer Y."/>
            <person name="Liu Z.-J."/>
        </authorList>
    </citation>
    <scope>NUCLEOTIDE SEQUENCE</scope>
    <source>
        <strain evidence="16">CP</strain>
        <tissue evidence="16">Leaves</tissue>
    </source>
</reference>
<accession>A0AAV9FNP9</accession>
<dbReference type="Gene3D" id="3.90.70.10">
    <property type="entry name" value="Cysteine proteinases"/>
    <property type="match status" value="1"/>
</dbReference>
<sequence>MLEPREADLPALFLVFVVLPLVTYILLGICNEATKKKERVSMLAQMAAEEAFRAEASSTARIIPLVPPPKPRIYECARCFAPATTRCSRCKSVRYCSGKCQIIHWRQGHKQECREADAAISNLSANISSAESAYRRGQLDEKGQMLNDVPLNVSDDPTIGFTGTASSPSRNDINNPSTFIHGQGTQRYSKHESHNLSDHNRSFSKPDNSSGIPLSTYSEKNCARLEAEFTSEDSDALLGESSSSDTFEFSPPVEKKKIWGSTKLVKPPYTIDPSVSTSLRSVLKASRNPGQEKKAFVEKESSISGTSARAALPMQGGSDMLHMDDKRKAVLRKAPKIPKRNVLSSSDSPKKIKALFPYEDLVKFFQCEIWDFSPRGLLNCGNSCYANAVLQCLMCTKPLSIYLQRRLHSRTCGVRGWCLLCELEQHVTMLLEGGGPLSPSRLLSNMRNIGCRMGGGNQEDAHEFLRLLLMSMQSICLEGLGGENQIDLRVQETTLIQQIFGGRLRSKVKCLRCHHESERYENIMDLTLEILDWVESLEDALAQFTAAEDLDGENMYRCGRCATYVRARKQLSVHEAPNILTIVLKRFQSGKYGKITKCVSFPDMLDMIPFMTGTGDSPPLYMLYAVVVHLDTFNASFSGHYVSYVKDLQGAWFKIDDTEVQPVPMSQVMSEGAYILFYSRSYPRPPRIYSGKVVPSQTPMKHCSFKIQKTKNHGQNKSPVPSFEPEVPHYEYDQEWEGHDQFLRPGTNRGEYGESAWMDLSDSTSSDWSLFTSSDEASFTTESTRDSFSTADCANVTNFDSISSIFSSFYGPEYPPNSTISCKKFWPCKSQTRFFKETNGFVSDSSLVDGKLDSVHRQVSVPLSK</sequence>
<comment type="catalytic activity">
    <reaction evidence="1">
        <text>Thiol-dependent hydrolysis of ester, thioester, amide, peptide and isopeptide bonds formed by the C-terminal Gly of ubiquitin (a 76-residue protein attached to proteins as an intracellular targeting signal).</text>
        <dbReference type="EC" id="3.4.19.12"/>
    </reaction>
</comment>
<evidence type="ECO:0000256" key="3">
    <source>
        <dbReference type="ARBA" id="ARBA00012759"/>
    </source>
</evidence>
<dbReference type="GO" id="GO:0008270">
    <property type="term" value="F:zinc ion binding"/>
    <property type="evidence" value="ECO:0007669"/>
    <property type="project" value="UniProtKB-KW"/>
</dbReference>
<evidence type="ECO:0000256" key="7">
    <source>
        <dbReference type="ARBA" id="ARBA00022786"/>
    </source>
</evidence>
<dbReference type="EC" id="3.4.19.12" evidence="3"/>
<dbReference type="Proteomes" id="UP001180020">
    <property type="component" value="Unassembled WGS sequence"/>
</dbReference>
<keyword evidence="8 16" id="KW-0378">Hydrolase</keyword>
<dbReference type="FunFam" id="6.10.140.2220:FF:000006">
    <property type="entry name" value="Ubiquitin carboxyl-terminal hydrolase 15"/>
    <property type="match status" value="1"/>
</dbReference>
<proteinExistence type="inferred from homology"/>
<dbReference type="EMBL" id="JAUJYO010000001">
    <property type="protein sequence ID" value="KAK1326349.1"/>
    <property type="molecule type" value="Genomic_DNA"/>
</dbReference>
<evidence type="ECO:0000256" key="9">
    <source>
        <dbReference type="ARBA" id="ARBA00022807"/>
    </source>
</evidence>
<gene>
    <name evidence="16" type="primary">UBP15</name>
    <name evidence="16" type="ORF">QJS10_CPA01g01612</name>
</gene>
<dbReference type="GO" id="GO:0005829">
    <property type="term" value="C:cytosol"/>
    <property type="evidence" value="ECO:0007669"/>
    <property type="project" value="TreeGrafter"/>
</dbReference>
<dbReference type="PANTHER" id="PTHR24006">
    <property type="entry name" value="UBIQUITIN CARBOXYL-TERMINAL HYDROLASE"/>
    <property type="match status" value="1"/>
</dbReference>
<evidence type="ECO:0000256" key="4">
    <source>
        <dbReference type="ARBA" id="ARBA00022670"/>
    </source>
</evidence>
<dbReference type="PROSITE" id="PS50235">
    <property type="entry name" value="USP_3"/>
    <property type="match status" value="1"/>
</dbReference>
<keyword evidence="7" id="KW-0833">Ubl conjugation pathway</keyword>
<dbReference type="Gene3D" id="6.10.140.2220">
    <property type="match status" value="1"/>
</dbReference>
<feature type="compositionally biased region" description="Basic and acidic residues" evidence="12">
    <location>
        <begin position="189"/>
        <end position="201"/>
    </location>
</feature>
<evidence type="ECO:0000313" key="16">
    <source>
        <dbReference type="EMBL" id="KAK1326349.1"/>
    </source>
</evidence>
<dbReference type="FunFam" id="3.90.70.10:FF:000026">
    <property type="entry name" value="Ubiquitin carboxyl-terminal hydrolase 15"/>
    <property type="match status" value="1"/>
</dbReference>
<dbReference type="SUPFAM" id="SSF54001">
    <property type="entry name" value="Cysteine proteinases"/>
    <property type="match status" value="1"/>
</dbReference>
<dbReference type="InterPro" id="IPR002893">
    <property type="entry name" value="Znf_MYND"/>
</dbReference>
<organism evidence="16 17">
    <name type="scientific">Acorus calamus</name>
    <name type="common">Sweet flag</name>
    <dbReference type="NCBI Taxonomy" id="4465"/>
    <lineage>
        <taxon>Eukaryota</taxon>
        <taxon>Viridiplantae</taxon>
        <taxon>Streptophyta</taxon>
        <taxon>Embryophyta</taxon>
        <taxon>Tracheophyta</taxon>
        <taxon>Spermatophyta</taxon>
        <taxon>Magnoliopsida</taxon>
        <taxon>Liliopsida</taxon>
        <taxon>Acoraceae</taxon>
        <taxon>Acorus</taxon>
    </lineage>
</organism>
<comment type="caution">
    <text evidence="16">The sequence shown here is derived from an EMBL/GenBank/DDBJ whole genome shotgun (WGS) entry which is preliminary data.</text>
</comment>
<evidence type="ECO:0000313" key="17">
    <source>
        <dbReference type="Proteomes" id="UP001180020"/>
    </source>
</evidence>
<evidence type="ECO:0000256" key="6">
    <source>
        <dbReference type="ARBA" id="ARBA00022771"/>
    </source>
</evidence>
<name>A0AAV9FNP9_ACOCL</name>
<dbReference type="GO" id="GO:0016579">
    <property type="term" value="P:protein deubiquitination"/>
    <property type="evidence" value="ECO:0007669"/>
    <property type="project" value="InterPro"/>
</dbReference>
<dbReference type="PANTHER" id="PTHR24006:SF685">
    <property type="entry name" value="UBIQUITIN CARBOXYL-TERMINAL HYDROLASE 15"/>
    <property type="match status" value="1"/>
</dbReference>
<keyword evidence="10" id="KW-0862">Zinc</keyword>
<dbReference type="InterPro" id="IPR001394">
    <property type="entry name" value="Peptidase_C19_UCH"/>
</dbReference>
<dbReference type="InterPro" id="IPR028889">
    <property type="entry name" value="USP"/>
</dbReference>
<keyword evidence="6 11" id="KW-0863">Zinc-finger</keyword>
<dbReference type="SUPFAM" id="SSF144232">
    <property type="entry name" value="HIT/MYND zinc finger-like"/>
    <property type="match status" value="1"/>
</dbReference>
<dbReference type="InterPro" id="IPR050164">
    <property type="entry name" value="Peptidase_C19"/>
</dbReference>